<evidence type="ECO:0000313" key="1">
    <source>
        <dbReference type="EMBL" id="MCI65988.1"/>
    </source>
</evidence>
<comment type="caution">
    <text evidence="1">The sequence shown here is derived from an EMBL/GenBank/DDBJ whole genome shotgun (WGS) entry which is preliminary data.</text>
</comment>
<evidence type="ECO:0000313" key="2">
    <source>
        <dbReference type="Proteomes" id="UP000265520"/>
    </source>
</evidence>
<organism evidence="1 2">
    <name type="scientific">Trifolium medium</name>
    <dbReference type="NCBI Taxonomy" id="97028"/>
    <lineage>
        <taxon>Eukaryota</taxon>
        <taxon>Viridiplantae</taxon>
        <taxon>Streptophyta</taxon>
        <taxon>Embryophyta</taxon>
        <taxon>Tracheophyta</taxon>
        <taxon>Spermatophyta</taxon>
        <taxon>Magnoliopsida</taxon>
        <taxon>eudicotyledons</taxon>
        <taxon>Gunneridae</taxon>
        <taxon>Pentapetalae</taxon>
        <taxon>rosids</taxon>
        <taxon>fabids</taxon>
        <taxon>Fabales</taxon>
        <taxon>Fabaceae</taxon>
        <taxon>Papilionoideae</taxon>
        <taxon>50 kb inversion clade</taxon>
        <taxon>NPAAA clade</taxon>
        <taxon>Hologalegina</taxon>
        <taxon>IRL clade</taxon>
        <taxon>Trifolieae</taxon>
        <taxon>Trifolium</taxon>
    </lineage>
</organism>
<dbReference type="EMBL" id="LXQA010686387">
    <property type="protein sequence ID" value="MCI65988.1"/>
    <property type="molecule type" value="Genomic_DNA"/>
</dbReference>
<name>A0A392TYM9_9FABA</name>
<accession>A0A392TYM9</accession>
<proteinExistence type="predicted"/>
<dbReference type="AlphaFoldDB" id="A0A392TYM9"/>
<keyword evidence="2" id="KW-1185">Reference proteome</keyword>
<dbReference type="Proteomes" id="UP000265520">
    <property type="component" value="Unassembled WGS sequence"/>
</dbReference>
<feature type="non-terminal residue" evidence="1">
    <location>
        <position position="1"/>
    </location>
</feature>
<protein>
    <submittedName>
        <fullName evidence="1">Uncharacterized protein</fullName>
    </submittedName>
</protein>
<sequence>EELTEIHGTISPNSPRPARYRRYGKGMAVMHAQWNYPDVDEA</sequence>
<reference evidence="1 2" key="1">
    <citation type="journal article" date="2018" name="Front. Plant Sci.">
        <title>Red Clover (Trifolium pratense) and Zigzag Clover (T. medium) - A Picture of Genomic Similarities and Differences.</title>
        <authorList>
            <person name="Dluhosova J."/>
            <person name="Istvanek J."/>
            <person name="Nedelnik J."/>
            <person name="Repkova J."/>
        </authorList>
    </citation>
    <scope>NUCLEOTIDE SEQUENCE [LARGE SCALE GENOMIC DNA]</scope>
    <source>
        <strain evidence="2">cv. 10/8</strain>
        <tissue evidence="1">Leaf</tissue>
    </source>
</reference>